<proteinExistence type="predicted"/>
<dbReference type="EMBL" id="CAFBOF010000013">
    <property type="protein sequence ID" value="CAB4976039.1"/>
    <property type="molecule type" value="Genomic_DNA"/>
</dbReference>
<evidence type="ECO:0000313" key="4">
    <source>
        <dbReference type="EMBL" id="CAB5028867.1"/>
    </source>
</evidence>
<dbReference type="EMBL" id="CAFBPQ010000040">
    <property type="protein sequence ID" value="CAB5028867.1"/>
    <property type="molecule type" value="Genomic_DNA"/>
</dbReference>
<dbReference type="EMBL" id="CAFBMM010000033">
    <property type="protein sequence ID" value="CAB4906627.1"/>
    <property type="molecule type" value="Genomic_DNA"/>
</dbReference>
<protein>
    <submittedName>
        <fullName evidence="4">Unannotated protein</fullName>
    </submittedName>
</protein>
<name>A0A6J7RJ89_9ZZZZ</name>
<sequence length="188" mass="19326">MAITKNLGPKLLGISTAVLVALTFSLSPAVAAKTAKGPRVKLGDACTLLSASEIGRQFGKPVVVLPDTGLVGKFGCSAEVGVDHTQPPGGIISSNQVYPFGLSGRASAQAAFEDERAYSDLAGDAIKDVDNLGQAAYFNSTAGQLLVQATKKLVFSLGWVRAGATKTSAGDLKRLIKVAQGVVARSPR</sequence>
<reference evidence="4" key="1">
    <citation type="submission" date="2020-05" db="EMBL/GenBank/DDBJ databases">
        <authorList>
            <person name="Chiriac C."/>
            <person name="Salcher M."/>
            <person name="Ghai R."/>
            <person name="Kavagutti S V."/>
        </authorList>
    </citation>
    <scope>NUCLEOTIDE SEQUENCE</scope>
</reference>
<dbReference type="EMBL" id="CAEZYK010000031">
    <property type="protein sequence ID" value="CAB4722139.1"/>
    <property type="molecule type" value="Genomic_DNA"/>
</dbReference>
<accession>A0A6J7RJ89</accession>
<evidence type="ECO:0000313" key="1">
    <source>
        <dbReference type="EMBL" id="CAB4722139.1"/>
    </source>
</evidence>
<dbReference type="AlphaFoldDB" id="A0A6J7RJ89"/>
<evidence type="ECO:0000313" key="2">
    <source>
        <dbReference type="EMBL" id="CAB4906627.1"/>
    </source>
</evidence>
<organism evidence="4">
    <name type="scientific">freshwater metagenome</name>
    <dbReference type="NCBI Taxonomy" id="449393"/>
    <lineage>
        <taxon>unclassified sequences</taxon>
        <taxon>metagenomes</taxon>
        <taxon>ecological metagenomes</taxon>
    </lineage>
</organism>
<gene>
    <name evidence="1" type="ORF">UFOPK2683_00704</name>
    <name evidence="2" type="ORF">UFOPK3605_00810</name>
    <name evidence="3" type="ORF">UFOPK3897_00815</name>
    <name evidence="4" type="ORF">UFOPK4121_01167</name>
</gene>
<evidence type="ECO:0000313" key="3">
    <source>
        <dbReference type="EMBL" id="CAB4976039.1"/>
    </source>
</evidence>